<dbReference type="Gene3D" id="3.30.70.330">
    <property type="match status" value="1"/>
</dbReference>
<dbReference type="InterPro" id="IPR007201">
    <property type="entry name" value="Mei2-like_Rrm_C"/>
</dbReference>
<dbReference type="STRING" id="35608.A0A2U1P198"/>
<evidence type="ECO:0000259" key="4">
    <source>
        <dbReference type="PROSITE" id="PS50102"/>
    </source>
</evidence>
<keyword evidence="6" id="KW-1185">Reference proteome</keyword>
<proteinExistence type="predicted"/>
<dbReference type="InterPro" id="IPR012677">
    <property type="entry name" value="Nucleotide-bd_a/b_plait_sf"/>
</dbReference>
<dbReference type="EMBL" id="PKPP01001842">
    <property type="protein sequence ID" value="PWA79532.1"/>
    <property type="molecule type" value="Genomic_DNA"/>
</dbReference>
<accession>A0A2U1P198</accession>
<feature type="domain" description="RRM" evidence="4">
    <location>
        <begin position="148"/>
        <end position="244"/>
    </location>
</feature>
<name>A0A2U1P198_ARTAN</name>
<dbReference type="PANTHER" id="PTHR23189">
    <property type="entry name" value="RNA RECOGNITION MOTIF-CONTAINING"/>
    <property type="match status" value="1"/>
</dbReference>
<evidence type="ECO:0000256" key="2">
    <source>
        <dbReference type="PROSITE-ProRule" id="PRU00176"/>
    </source>
</evidence>
<dbReference type="InterPro" id="IPR035979">
    <property type="entry name" value="RBD_domain_sf"/>
</dbReference>
<evidence type="ECO:0000256" key="1">
    <source>
        <dbReference type="ARBA" id="ARBA00022884"/>
    </source>
</evidence>
<dbReference type="OrthoDB" id="417481at2759"/>
<dbReference type="InterPro" id="IPR000504">
    <property type="entry name" value="RRM_dom"/>
</dbReference>
<evidence type="ECO:0000313" key="6">
    <source>
        <dbReference type="Proteomes" id="UP000245207"/>
    </source>
</evidence>
<keyword evidence="1 2" id="KW-0694">RNA-binding</keyword>
<reference evidence="5 6" key="1">
    <citation type="journal article" date="2018" name="Mol. Plant">
        <title>The genome of Artemisia annua provides insight into the evolution of Asteraceae family and artemisinin biosynthesis.</title>
        <authorList>
            <person name="Shen Q."/>
            <person name="Zhang L."/>
            <person name="Liao Z."/>
            <person name="Wang S."/>
            <person name="Yan T."/>
            <person name="Shi P."/>
            <person name="Liu M."/>
            <person name="Fu X."/>
            <person name="Pan Q."/>
            <person name="Wang Y."/>
            <person name="Lv Z."/>
            <person name="Lu X."/>
            <person name="Zhang F."/>
            <person name="Jiang W."/>
            <person name="Ma Y."/>
            <person name="Chen M."/>
            <person name="Hao X."/>
            <person name="Li L."/>
            <person name="Tang Y."/>
            <person name="Lv G."/>
            <person name="Zhou Y."/>
            <person name="Sun X."/>
            <person name="Brodelius P.E."/>
            <person name="Rose J.K.C."/>
            <person name="Tang K."/>
        </authorList>
    </citation>
    <scope>NUCLEOTIDE SEQUENCE [LARGE SCALE GENOMIC DNA]</scope>
    <source>
        <strain evidence="6">cv. Huhao1</strain>
        <tissue evidence="5">Leaf</tissue>
    </source>
</reference>
<gene>
    <name evidence="5" type="ORF">CTI12_AA191190</name>
</gene>
<dbReference type="Pfam" id="PF04059">
    <property type="entry name" value="RRM_2"/>
    <property type="match status" value="1"/>
</dbReference>
<dbReference type="GO" id="GO:0003723">
    <property type="term" value="F:RNA binding"/>
    <property type="evidence" value="ECO:0007669"/>
    <property type="project" value="UniProtKB-UniRule"/>
</dbReference>
<evidence type="ECO:0000256" key="3">
    <source>
        <dbReference type="SAM" id="MobiDB-lite"/>
    </source>
</evidence>
<dbReference type="SUPFAM" id="SSF54928">
    <property type="entry name" value="RNA-binding domain, RBD"/>
    <property type="match status" value="1"/>
</dbReference>
<protein>
    <submittedName>
        <fullName evidence="5">RNA recognition motif 2, Nucleotide-binding alpha-beta plait domain protein</fullName>
    </submittedName>
</protein>
<sequence length="339" mass="38620">MATKKPLDPMATPYHKISTTSKTCFNNVYLCPQSPFYHRIFRPVFVGSPFQAYNVKKQPTTQWKPLPKSFSPSPVTKEKGQKTKISSLTPVPTGPRIPRSRLPRHCRRMVVRVPQNEMKVVAENKGKQRWKNGRGGYHKVLPFENDTTSVMIKNIPNKYTRKLLMQTLDNHCKLENDKNGDKGSVSAYDFLYLPIDFHKRGNAGFAFVNFTTPEGAVRFREAFDGKHWECFESGKIAMITKARIQGKVALVENCKRSDFTSGSEEDMPVWFAPARDGSDQDSKMFVVGRVAGVGWWILGPEPRSWQGVECSSDEPDFRICLIDDNKEFSGIFVLIYSHQ</sequence>
<feature type="region of interest" description="Disordered" evidence="3">
    <location>
        <begin position="63"/>
        <end position="100"/>
    </location>
</feature>
<dbReference type="Proteomes" id="UP000245207">
    <property type="component" value="Unassembled WGS sequence"/>
</dbReference>
<dbReference type="PROSITE" id="PS50102">
    <property type="entry name" value="RRM"/>
    <property type="match status" value="1"/>
</dbReference>
<dbReference type="AlphaFoldDB" id="A0A2U1P198"/>
<organism evidence="5 6">
    <name type="scientific">Artemisia annua</name>
    <name type="common">Sweet wormwood</name>
    <dbReference type="NCBI Taxonomy" id="35608"/>
    <lineage>
        <taxon>Eukaryota</taxon>
        <taxon>Viridiplantae</taxon>
        <taxon>Streptophyta</taxon>
        <taxon>Embryophyta</taxon>
        <taxon>Tracheophyta</taxon>
        <taxon>Spermatophyta</taxon>
        <taxon>Magnoliopsida</taxon>
        <taxon>eudicotyledons</taxon>
        <taxon>Gunneridae</taxon>
        <taxon>Pentapetalae</taxon>
        <taxon>asterids</taxon>
        <taxon>campanulids</taxon>
        <taxon>Asterales</taxon>
        <taxon>Asteraceae</taxon>
        <taxon>Asteroideae</taxon>
        <taxon>Anthemideae</taxon>
        <taxon>Artemisiinae</taxon>
        <taxon>Artemisia</taxon>
    </lineage>
</organism>
<comment type="caution">
    <text evidence="5">The sequence shown here is derived from an EMBL/GenBank/DDBJ whole genome shotgun (WGS) entry which is preliminary data.</text>
</comment>
<evidence type="ECO:0000313" key="5">
    <source>
        <dbReference type="EMBL" id="PWA79532.1"/>
    </source>
</evidence>